<reference evidence="4 5" key="1">
    <citation type="submission" date="2015-04" db="EMBL/GenBank/DDBJ databases">
        <title>Complete genome sequence of Schizopora paradoxa KUC8140, a cosmopolitan wood degrader in East Asia.</title>
        <authorList>
            <consortium name="DOE Joint Genome Institute"/>
            <person name="Min B."/>
            <person name="Park H."/>
            <person name="Jang Y."/>
            <person name="Kim J.-J."/>
            <person name="Kim K.H."/>
            <person name="Pangilinan J."/>
            <person name="Lipzen A."/>
            <person name="Riley R."/>
            <person name="Grigoriev I.V."/>
            <person name="Spatafora J.W."/>
            <person name="Choi I.-G."/>
        </authorList>
    </citation>
    <scope>NUCLEOTIDE SEQUENCE [LARGE SCALE GENOMIC DNA]</scope>
    <source>
        <strain evidence="4 5">KUC8140</strain>
    </source>
</reference>
<dbReference type="PROSITE" id="PS00109">
    <property type="entry name" value="PROTEIN_KINASE_TYR"/>
    <property type="match status" value="1"/>
</dbReference>
<keyword evidence="4" id="KW-0808">Transferase</keyword>
<evidence type="ECO:0000313" key="4">
    <source>
        <dbReference type="EMBL" id="KLO12770.1"/>
    </source>
</evidence>
<evidence type="ECO:0000256" key="2">
    <source>
        <dbReference type="ARBA" id="ARBA00022840"/>
    </source>
</evidence>
<feature type="domain" description="Protein kinase" evidence="3">
    <location>
        <begin position="40"/>
        <end position="310"/>
    </location>
</feature>
<proteinExistence type="predicted"/>
<dbReference type="InterPro" id="IPR008266">
    <property type="entry name" value="Tyr_kinase_AS"/>
</dbReference>
<dbReference type="EMBL" id="KQ085971">
    <property type="protein sequence ID" value="KLO12770.1"/>
    <property type="molecule type" value="Genomic_DNA"/>
</dbReference>
<evidence type="ECO:0000259" key="3">
    <source>
        <dbReference type="PROSITE" id="PS50011"/>
    </source>
</evidence>
<dbReference type="InterPro" id="IPR000719">
    <property type="entry name" value="Prot_kinase_dom"/>
</dbReference>
<evidence type="ECO:0000313" key="5">
    <source>
        <dbReference type="Proteomes" id="UP000053477"/>
    </source>
</evidence>
<evidence type="ECO:0000256" key="1">
    <source>
        <dbReference type="ARBA" id="ARBA00022741"/>
    </source>
</evidence>
<dbReference type="PROSITE" id="PS50011">
    <property type="entry name" value="PROTEIN_KINASE_DOM"/>
    <property type="match status" value="1"/>
</dbReference>
<dbReference type="InterPro" id="IPR051681">
    <property type="entry name" value="Ser/Thr_Kinases-Pseudokinases"/>
</dbReference>
<dbReference type="STRING" id="27342.A0A0H2RLD1"/>
<dbReference type="GO" id="GO:0004674">
    <property type="term" value="F:protein serine/threonine kinase activity"/>
    <property type="evidence" value="ECO:0007669"/>
    <property type="project" value="TreeGrafter"/>
</dbReference>
<dbReference type="InterPro" id="IPR001245">
    <property type="entry name" value="Ser-Thr/Tyr_kinase_cat_dom"/>
</dbReference>
<dbReference type="OrthoDB" id="346907at2759"/>
<keyword evidence="1" id="KW-0547">Nucleotide-binding</keyword>
<dbReference type="InterPro" id="IPR011009">
    <property type="entry name" value="Kinase-like_dom_sf"/>
</dbReference>
<dbReference type="Proteomes" id="UP000053477">
    <property type="component" value="Unassembled WGS sequence"/>
</dbReference>
<accession>A0A0H2RLD1</accession>
<organism evidence="4 5">
    <name type="scientific">Schizopora paradoxa</name>
    <dbReference type="NCBI Taxonomy" id="27342"/>
    <lineage>
        <taxon>Eukaryota</taxon>
        <taxon>Fungi</taxon>
        <taxon>Dikarya</taxon>
        <taxon>Basidiomycota</taxon>
        <taxon>Agaricomycotina</taxon>
        <taxon>Agaricomycetes</taxon>
        <taxon>Hymenochaetales</taxon>
        <taxon>Schizoporaceae</taxon>
        <taxon>Schizopora</taxon>
    </lineage>
</organism>
<dbReference type="GO" id="GO:0005524">
    <property type="term" value="F:ATP binding"/>
    <property type="evidence" value="ECO:0007669"/>
    <property type="project" value="UniProtKB-KW"/>
</dbReference>
<dbReference type="SUPFAM" id="SSF56112">
    <property type="entry name" value="Protein kinase-like (PK-like)"/>
    <property type="match status" value="1"/>
</dbReference>
<dbReference type="PANTHER" id="PTHR44329">
    <property type="entry name" value="SERINE/THREONINE-PROTEIN KINASE TNNI3K-RELATED"/>
    <property type="match status" value="1"/>
</dbReference>
<dbReference type="Gene3D" id="1.10.510.10">
    <property type="entry name" value="Transferase(Phosphotransferase) domain 1"/>
    <property type="match status" value="1"/>
</dbReference>
<sequence>MSNSLPARIVYHRPEVRVVKEDAYRVSGKQSFITKDLKKGSVTGVLMRGGFGWIRRGRLQNGLSVAIKILQPRDLKVQSVENSKRFRNEVTIWSRLEHKNILPFLGLVDLNVENIAETGLVSPWEKNGNVNDFYEKYPEENRLPMIIGILCGLSYLHSQSIVHGDLRGANILVSKRGEPMLCDFGLALVVVEDLTMMSISTVLQGSGNCRWMAIELLFHDALPTKESDMWAFGMVVLELVTGKAPFHEKRNEAQVVLALNINERPSKPPASAEKIGFCENLWTLMQHSWDSKPEHRPRAEELLPIVTPVPTD</sequence>
<name>A0A0H2RLD1_9AGAM</name>
<keyword evidence="5" id="KW-1185">Reference proteome</keyword>
<dbReference type="Pfam" id="PF07714">
    <property type="entry name" value="PK_Tyr_Ser-Thr"/>
    <property type="match status" value="1"/>
</dbReference>
<keyword evidence="2" id="KW-0067">ATP-binding</keyword>
<keyword evidence="4" id="KW-0418">Kinase</keyword>
<gene>
    <name evidence="4" type="ORF">SCHPADRAFT_853469</name>
</gene>
<dbReference type="AlphaFoldDB" id="A0A0H2RLD1"/>
<dbReference type="PANTHER" id="PTHR44329:SF298">
    <property type="entry name" value="MIXED LINEAGE KINASE DOMAIN-LIKE PROTEIN"/>
    <property type="match status" value="1"/>
</dbReference>
<dbReference type="InParanoid" id="A0A0H2RLD1"/>
<protein>
    <submittedName>
        <fullName evidence="4">Kinase-like protein</fullName>
    </submittedName>
</protein>